<dbReference type="EMBL" id="CM051402">
    <property type="protein sequence ID" value="KAJ4709856.1"/>
    <property type="molecule type" value="Genomic_DNA"/>
</dbReference>
<sequence>MQNDALSGTAYANHGAASTKSQDEQDGDAFASLYSSLVLAPETTRSHTHNYTDPNIHDSLYYSRLLIRQQEQQQQQQHQDMINRHTLCLTRLREAAREAETLRQENASLRSVNRELNKHISLLIRSSVNDHLSCGNNNDATTSLGLANAMRGLSIGGGGGGGEEACVESPTSVMENVEVKRISLPKSISVRSNGYLKMGQATPASATAAATSKTRPRTAMPLKPTQKVYVKGGKQEEEPLELEVYNQGMFKTELCNKWQETGTCPYGDHCQFAHGIEELRPVIRHPRYKTEVCRMVLAGDVCPYGHRCHFRHALTEQEKFMGHLSPRSIKLN</sequence>
<gene>
    <name evidence="1" type="ORF">OWV82_016115</name>
</gene>
<comment type="caution">
    <text evidence="1">The sequence shown here is derived from an EMBL/GenBank/DDBJ whole genome shotgun (WGS) entry which is preliminary data.</text>
</comment>
<dbReference type="Proteomes" id="UP001164539">
    <property type="component" value="Chromosome 9"/>
</dbReference>
<keyword evidence="2" id="KW-1185">Reference proteome</keyword>
<evidence type="ECO:0000313" key="2">
    <source>
        <dbReference type="Proteomes" id="UP001164539"/>
    </source>
</evidence>
<reference evidence="1 2" key="1">
    <citation type="journal article" date="2023" name="Science">
        <title>Complex scaffold remodeling in plant triterpene biosynthesis.</title>
        <authorList>
            <person name="De La Pena R."/>
            <person name="Hodgson H."/>
            <person name="Liu J.C."/>
            <person name="Stephenson M.J."/>
            <person name="Martin A.C."/>
            <person name="Owen C."/>
            <person name="Harkess A."/>
            <person name="Leebens-Mack J."/>
            <person name="Jimenez L.E."/>
            <person name="Osbourn A."/>
            <person name="Sattely E.S."/>
        </authorList>
    </citation>
    <scope>NUCLEOTIDE SEQUENCE [LARGE SCALE GENOMIC DNA]</scope>
    <source>
        <strain evidence="2">cv. JPN11</strain>
        <tissue evidence="1">Leaf</tissue>
    </source>
</reference>
<accession>A0ACC1XEV7</accession>
<protein>
    <submittedName>
        <fullName evidence="1">Zinc finger CCCH domain-containing protein</fullName>
    </submittedName>
</protein>
<organism evidence="1 2">
    <name type="scientific">Melia azedarach</name>
    <name type="common">Chinaberry tree</name>
    <dbReference type="NCBI Taxonomy" id="155640"/>
    <lineage>
        <taxon>Eukaryota</taxon>
        <taxon>Viridiplantae</taxon>
        <taxon>Streptophyta</taxon>
        <taxon>Embryophyta</taxon>
        <taxon>Tracheophyta</taxon>
        <taxon>Spermatophyta</taxon>
        <taxon>Magnoliopsida</taxon>
        <taxon>eudicotyledons</taxon>
        <taxon>Gunneridae</taxon>
        <taxon>Pentapetalae</taxon>
        <taxon>rosids</taxon>
        <taxon>malvids</taxon>
        <taxon>Sapindales</taxon>
        <taxon>Meliaceae</taxon>
        <taxon>Melia</taxon>
    </lineage>
</organism>
<evidence type="ECO:0000313" key="1">
    <source>
        <dbReference type="EMBL" id="KAJ4709856.1"/>
    </source>
</evidence>
<proteinExistence type="predicted"/>
<name>A0ACC1XEV7_MELAZ</name>